<evidence type="ECO:0000313" key="1">
    <source>
        <dbReference type="EMBL" id="RHX83206.1"/>
    </source>
</evidence>
<dbReference type="RefSeq" id="WP_118983933.1">
    <property type="nucleotide sequence ID" value="NZ_QHCS01000010.1"/>
</dbReference>
<organism evidence="1 2">
    <name type="scientific">Leptospira stimsonii</name>
    <dbReference type="NCBI Taxonomy" id="2202203"/>
    <lineage>
        <taxon>Bacteria</taxon>
        <taxon>Pseudomonadati</taxon>
        <taxon>Spirochaetota</taxon>
        <taxon>Spirochaetia</taxon>
        <taxon>Leptospirales</taxon>
        <taxon>Leptospiraceae</taxon>
        <taxon>Leptospira</taxon>
    </lineage>
</organism>
<sequence>MRKLKNLEYVVYQGQEFLIEWYYDSNNKSPALEYFETLADDDKESLLVLVKVFGDRGKIFNTEKFRNEGDKIFAFKPKPNRFLCFFAEGKKIIITNGFYKNQNKLPPTEKERALTYRKEYLRRIKEGIYYEK</sequence>
<dbReference type="Proteomes" id="UP000266669">
    <property type="component" value="Unassembled WGS sequence"/>
</dbReference>
<dbReference type="EMBL" id="QHCS01000010">
    <property type="protein sequence ID" value="RHX83206.1"/>
    <property type="molecule type" value="Genomic_DNA"/>
</dbReference>
<dbReference type="AlphaFoldDB" id="A0A8B3CHJ8"/>
<evidence type="ECO:0008006" key="3">
    <source>
        <dbReference type="Google" id="ProtNLM"/>
    </source>
</evidence>
<proteinExistence type="predicted"/>
<comment type="caution">
    <text evidence="1">The sequence shown here is derived from an EMBL/GenBank/DDBJ whole genome shotgun (WGS) entry which is preliminary data.</text>
</comment>
<name>A0A8B3CHJ8_9LEPT</name>
<reference evidence="2" key="1">
    <citation type="submission" date="2018-05" db="EMBL/GenBank/DDBJ databases">
        <title>Leptospira yasudae sp. nov. and Leptospira stimsonii sp. nov., two pathogenic species of the genus Leptospira isolated from environmental sources.</title>
        <authorList>
            <person name="Casanovas-Massana A."/>
            <person name="Hamond C."/>
            <person name="Santos L.A."/>
            <person name="Hacker K.P."/>
            <person name="Balassiano I."/>
            <person name="Medeiros M.A."/>
            <person name="Reis M.G."/>
            <person name="Ko A.I."/>
            <person name="Wunder E.A."/>
        </authorList>
    </citation>
    <scope>NUCLEOTIDE SEQUENCE [LARGE SCALE GENOMIC DNA]</scope>
    <source>
        <strain evidence="2">AMB6-RJ</strain>
    </source>
</reference>
<evidence type="ECO:0000313" key="2">
    <source>
        <dbReference type="Proteomes" id="UP000266669"/>
    </source>
</evidence>
<dbReference type="Pfam" id="PF05973">
    <property type="entry name" value="Gp49"/>
    <property type="match status" value="1"/>
</dbReference>
<dbReference type="InterPro" id="IPR009241">
    <property type="entry name" value="HigB-like"/>
</dbReference>
<gene>
    <name evidence="1" type="ORF">DLM78_22115</name>
</gene>
<accession>A0A8B3CHJ8</accession>
<protein>
    <recommendedName>
        <fullName evidence="3">Type II toxin-antitoxin system RelE/ParE family toxin</fullName>
    </recommendedName>
</protein>